<dbReference type="Gene3D" id="3.40.640.10">
    <property type="entry name" value="Type I PLP-dependent aspartate aminotransferase-like (Major domain)"/>
    <property type="match status" value="1"/>
</dbReference>
<keyword evidence="14" id="KW-1185">Reference proteome</keyword>
<comment type="pathway">
    <text evidence="2">Amino-acid biosynthesis; L-serine biosynthesis; L-serine from 3-phospho-D-glycerate: step 2/3.</text>
</comment>
<feature type="domain" description="Aminotransferase class V" evidence="12">
    <location>
        <begin position="5"/>
        <end position="362"/>
    </location>
</feature>
<dbReference type="Proteomes" id="UP001470230">
    <property type="component" value="Unassembled WGS sequence"/>
</dbReference>
<dbReference type="EMBL" id="JAPFFF010000037">
    <property type="protein sequence ID" value="KAK8842701.1"/>
    <property type="molecule type" value="Genomic_DNA"/>
</dbReference>
<dbReference type="InterPro" id="IPR015424">
    <property type="entry name" value="PyrdxlP-dep_Trfase"/>
</dbReference>
<dbReference type="PANTHER" id="PTHR43247:SF1">
    <property type="entry name" value="PHOSPHOSERINE AMINOTRANSFERASE"/>
    <property type="match status" value="1"/>
</dbReference>
<comment type="caution">
    <text evidence="13">The sequence shown here is derived from an EMBL/GenBank/DDBJ whole genome shotgun (WGS) entry which is preliminary data.</text>
</comment>
<proteinExistence type="inferred from homology"/>
<evidence type="ECO:0000256" key="10">
    <source>
        <dbReference type="ARBA" id="ARBA00049007"/>
    </source>
</evidence>
<sequence>MTDRVYNFSAGPACVPLECLEEAASEMTNWKGSGMSVIEHSHRGKYWQEENDDVNKRIRRILEVPDNFEILLVAGGASLQFSAIPFNLLGDFKKVDYVITGNWSKKAFQECQRLEFEGVEVRNVCGMPPTNPIEIPDRSKWNLSDDAAYCYICSNETIQGIQFQTFPDVKVPLVIDMSSELFSRRITEWNKIGLIFACAQKNFGVSGMTVVIVRKDLLESRKLRPHCPITLDYRIQVQNKCLYNTPPTFAIYFANLIFKWIEKKGGIAKLEEINRKKAAKLYEAIDKSQYFENRVKPEYRSIMNVPFFRKPDGYEVKNPELDSQFLNVCTSKKLLTLKGHATVGGFRASIYNAMPEEGIEALVNAIKEFPGFK</sequence>
<dbReference type="InterPro" id="IPR020578">
    <property type="entry name" value="Aminotrans_V_PyrdxlP_BS"/>
</dbReference>
<gene>
    <name evidence="13" type="ORF">M9Y10_025562</name>
</gene>
<dbReference type="PROSITE" id="PS00595">
    <property type="entry name" value="AA_TRANSFER_CLASS_5"/>
    <property type="match status" value="1"/>
</dbReference>
<evidence type="ECO:0000256" key="8">
    <source>
        <dbReference type="ARBA" id="ARBA00022898"/>
    </source>
</evidence>
<evidence type="ECO:0000313" key="14">
    <source>
        <dbReference type="Proteomes" id="UP001470230"/>
    </source>
</evidence>
<evidence type="ECO:0000256" key="4">
    <source>
        <dbReference type="ARBA" id="ARBA00013030"/>
    </source>
</evidence>
<dbReference type="PANTHER" id="PTHR43247">
    <property type="entry name" value="PHOSPHOSERINE AMINOTRANSFERASE"/>
    <property type="match status" value="1"/>
</dbReference>
<dbReference type="EC" id="2.6.1.52" evidence="4"/>
<dbReference type="NCBIfam" id="NF003764">
    <property type="entry name" value="PRK05355.1"/>
    <property type="match status" value="1"/>
</dbReference>
<dbReference type="InterPro" id="IPR022278">
    <property type="entry name" value="Pser_aminoTfrase"/>
</dbReference>
<keyword evidence="9" id="KW-0718">Serine biosynthesis</keyword>
<organism evidence="13 14">
    <name type="scientific">Tritrichomonas musculus</name>
    <dbReference type="NCBI Taxonomy" id="1915356"/>
    <lineage>
        <taxon>Eukaryota</taxon>
        <taxon>Metamonada</taxon>
        <taxon>Parabasalia</taxon>
        <taxon>Tritrichomonadida</taxon>
        <taxon>Tritrichomonadidae</taxon>
        <taxon>Tritrichomonas</taxon>
    </lineage>
</organism>
<keyword evidence="5 13" id="KW-0032">Aminotransferase</keyword>
<dbReference type="GO" id="GO:0008483">
    <property type="term" value="F:transaminase activity"/>
    <property type="evidence" value="ECO:0007669"/>
    <property type="project" value="UniProtKB-KW"/>
</dbReference>
<name>A0ABR2H9X4_9EUKA</name>
<dbReference type="Pfam" id="PF00266">
    <property type="entry name" value="Aminotran_5"/>
    <property type="match status" value="1"/>
</dbReference>
<evidence type="ECO:0000256" key="1">
    <source>
        <dbReference type="ARBA" id="ARBA00001933"/>
    </source>
</evidence>
<comment type="cofactor">
    <cofactor evidence="1 11">
        <name>pyridoxal 5'-phosphate</name>
        <dbReference type="ChEBI" id="CHEBI:597326"/>
    </cofactor>
</comment>
<evidence type="ECO:0000259" key="12">
    <source>
        <dbReference type="Pfam" id="PF00266"/>
    </source>
</evidence>
<dbReference type="PIRSF" id="PIRSF000525">
    <property type="entry name" value="SerC"/>
    <property type="match status" value="1"/>
</dbReference>
<evidence type="ECO:0000256" key="11">
    <source>
        <dbReference type="RuleBase" id="RU004504"/>
    </source>
</evidence>
<dbReference type="Gene3D" id="3.90.1150.10">
    <property type="entry name" value="Aspartate Aminotransferase, domain 1"/>
    <property type="match status" value="1"/>
</dbReference>
<dbReference type="InterPro" id="IPR015421">
    <property type="entry name" value="PyrdxlP-dep_Trfase_major"/>
</dbReference>
<evidence type="ECO:0000256" key="3">
    <source>
        <dbReference type="ARBA" id="ARBA00006904"/>
    </source>
</evidence>
<reference evidence="13 14" key="1">
    <citation type="submission" date="2024-04" db="EMBL/GenBank/DDBJ databases">
        <title>Tritrichomonas musculus Genome.</title>
        <authorList>
            <person name="Alves-Ferreira E."/>
            <person name="Grigg M."/>
            <person name="Lorenzi H."/>
            <person name="Galac M."/>
        </authorList>
    </citation>
    <scope>NUCLEOTIDE SEQUENCE [LARGE SCALE GENOMIC DNA]</scope>
    <source>
        <strain evidence="13 14">EAF2021</strain>
    </source>
</reference>
<evidence type="ECO:0000256" key="5">
    <source>
        <dbReference type="ARBA" id="ARBA00022576"/>
    </source>
</evidence>
<dbReference type="InterPro" id="IPR000192">
    <property type="entry name" value="Aminotrans_V_dom"/>
</dbReference>
<dbReference type="SUPFAM" id="SSF53383">
    <property type="entry name" value="PLP-dependent transferases"/>
    <property type="match status" value="1"/>
</dbReference>
<keyword evidence="6" id="KW-0028">Amino-acid biosynthesis</keyword>
<dbReference type="InterPro" id="IPR015422">
    <property type="entry name" value="PyrdxlP-dep_Trfase_small"/>
</dbReference>
<evidence type="ECO:0000256" key="7">
    <source>
        <dbReference type="ARBA" id="ARBA00022679"/>
    </source>
</evidence>
<accession>A0ABR2H9X4</accession>
<evidence type="ECO:0000313" key="13">
    <source>
        <dbReference type="EMBL" id="KAK8842701.1"/>
    </source>
</evidence>
<comment type="similarity">
    <text evidence="3">Belongs to the class-V pyridoxal-phosphate-dependent aminotransferase family. SerC subfamily.</text>
</comment>
<evidence type="ECO:0000256" key="9">
    <source>
        <dbReference type="ARBA" id="ARBA00023299"/>
    </source>
</evidence>
<comment type="catalytic activity">
    <reaction evidence="10">
        <text>O-phospho-L-serine + 2-oxoglutarate = 3-phosphooxypyruvate + L-glutamate</text>
        <dbReference type="Rhea" id="RHEA:14329"/>
        <dbReference type="ChEBI" id="CHEBI:16810"/>
        <dbReference type="ChEBI" id="CHEBI:18110"/>
        <dbReference type="ChEBI" id="CHEBI:29985"/>
        <dbReference type="ChEBI" id="CHEBI:57524"/>
        <dbReference type="EC" id="2.6.1.52"/>
    </reaction>
</comment>
<keyword evidence="8" id="KW-0663">Pyridoxal phosphate</keyword>
<keyword evidence="7" id="KW-0808">Transferase</keyword>
<evidence type="ECO:0000256" key="6">
    <source>
        <dbReference type="ARBA" id="ARBA00022605"/>
    </source>
</evidence>
<protein>
    <recommendedName>
        <fullName evidence="4">phosphoserine transaminase</fullName>
        <ecNumber evidence="4">2.6.1.52</ecNumber>
    </recommendedName>
</protein>
<evidence type="ECO:0000256" key="2">
    <source>
        <dbReference type="ARBA" id="ARBA00005099"/>
    </source>
</evidence>
<dbReference type="HAMAP" id="MF_00160">
    <property type="entry name" value="SerC_aminotrans_5"/>
    <property type="match status" value="1"/>
</dbReference>